<dbReference type="NCBIfam" id="NF004123">
    <property type="entry name" value="PRK05610.1"/>
    <property type="match status" value="1"/>
</dbReference>
<reference evidence="8 9" key="1">
    <citation type="submission" date="2019-11" db="EMBL/GenBank/DDBJ databases">
        <authorList>
            <person name="Khan S.A."/>
            <person name="Jeon C.O."/>
            <person name="Chun B.H."/>
        </authorList>
    </citation>
    <scope>NUCLEOTIDE SEQUENCE [LARGE SCALE GENOMIC DNA]</scope>
    <source>
        <strain evidence="8 9">IMCC 1097</strain>
    </source>
</reference>
<dbReference type="Pfam" id="PF00366">
    <property type="entry name" value="Ribosomal_S17"/>
    <property type="match status" value="1"/>
</dbReference>
<dbReference type="PROSITE" id="PS00056">
    <property type="entry name" value="RIBOSOMAL_S17"/>
    <property type="match status" value="1"/>
</dbReference>
<dbReference type="GO" id="GO:0006412">
    <property type="term" value="P:translation"/>
    <property type="evidence" value="ECO:0007669"/>
    <property type="project" value="UniProtKB-UniRule"/>
</dbReference>
<dbReference type="PRINTS" id="PR00973">
    <property type="entry name" value="RIBOSOMALS17"/>
</dbReference>
<dbReference type="KEGG" id="llp:GH975_09830"/>
<protein>
    <recommendedName>
        <fullName evidence="6">Small ribosomal subunit protein uS17</fullName>
    </recommendedName>
</protein>
<dbReference type="GO" id="GO:0022627">
    <property type="term" value="C:cytosolic small ribosomal subunit"/>
    <property type="evidence" value="ECO:0007669"/>
    <property type="project" value="UniProtKB-UniRule"/>
</dbReference>
<keyword evidence="4 6" id="KW-0689">Ribosomal protein</keyword>
<dbReference type="RefSeq" id="WP_153714356.1">
    <property type="nucleotide sequence ID" value="NZ_CP045871.1"/>
</dbReference>
<evidence type="ECO:0000256" key="6">
    <source>
        <dbReference type="HAMAP-Rule" id="MF_01345"/>
    </source>
</evidence>
<evidence type="ECO:0000313" key="8">
    <source>
        <dbReference type="EMBL" id="QGG80852.1"/>
    </source>
</evidence>
<dbReference type="CDD" id="cd00364">
    <property type="entry name" value="Ribosomal_uS17"/>
    <property type="match status" value="1"/>
</dbReference>
<dbReference type="GO" id="GO:0019843">
    <property type="term" value="F:rRNA binding"/>
    <property type="evidence" value="ECO:0007669"/>
    <property type="project" value="UniProtKB-UniRule"/>
</dbReference>
<evidence type="ECO:0000256" key="1">
    <source>
        <dbReference type="ARBA" id="ARBA00010254"/>
    </source>
</evidence>
<organism evidence="8 9">
    <name type="scientific">Litorivicinus lipolyticus</name>
    <dbReference type="NCBI Taxonomy" id="418701"/>
    <lineage>
        <taxon>Bacteria</taxon>
        <taxon>Pseudomonadati</taxon>
        <taxon>Pseudomonadota</taxon>
        <taxon>Gammaproteobacteria</taxon>
        <taxon>Oceanospirillales</taxon>
        <taxon>Litorivicinaceae</taxon>
        <taxon>Litorivicinus</taxon>
    </lineage>
</organism>
<accession>A0A5Q2QEU3</accession>
<keyword evidence="9" id="KW-1185">Reference proteome</keyword>
<dbReference type="InterPro" id="IPR019979">
    <property type="entry name" value="Ribosomal_uS17_CS"/>
</dbReference>
<dbReference type="OrthoDB" id="9811714at2"/>
<evidence type="ECO:0000256" key="2">
    <source>
        <dbReference type="ARBA" id="ARBA00022730"/>
    </source>
</evidence>
<dbReference type="HAMAP" id="MF_01345_B">
    <property type="entry name" value="Ribosomal_uS17_B"/>
    <property type="match status" value="1"/>
</dbReference>
<dbReference type="FunFam" id="2.40.50.140:FF:000014">
    <property type="entry name" value="30S ribosomal protein S17"/>
    <property type="match status" value="1"/>
</dbReference>
<evidence type="ECO:0000313" key="9">
    <source>
        <dbReference type="Proteomes" id="UP000388235"/>
    </source>
</evidence>
<dbReference type="EMBL" id="CP045871">
    <property type="protein sequence ID" value="QGG80852.1"/>
    <property type="molecule type" value="Genomic_DNA"/>
</dbReference>
<dbReference type="PANTHER" id="PTHR10744:SF1">
    <property type="entry name" value="SMALL RIBOSOMAL SUBUNIT PROTEIN US17M"/>
    <property type="match status" value="1"/>
</dbReference>
<evidence type="ECO:0000256" key="5">
    <source>
        <dbReference type="ARBA" id="ARBA00023274"/>
    </source>
</evidence>
<dbReference type="SUPFAM" id="SSF50249">
    <property type="entry name" value="Nucleic acid-binding proteins"/>
    <property type="match status" value="1"/>
</dbReference>
<keyword evidence="5 6" id="KW-0687">Ribonucleoprotein</keyword>
<dbReference type="AlphaFoldDB" id="A0A5Q2QEU3"/>
<evidence type="ECO:0000256" key="3">
    <source>
        <dbReference type="ARBA" id="ARBA00022884"/>
    </source>
</evidence>
<dbReference type="PANTHER" id="PTHR10744">
    <property type="entry name" value="40S RIBOSOMAL PROTEIN S11 FAMILY MEMBER"/>
    <property type="match status" value="1"/>
</dbReference>
<dbReference type="Proteomes" id="UP000388235">
    <property type="component" value="Chromosome"/>
</dbReference>
<dbReference type="InterPro" id="IPR019984">
    <property type="entry name" value="Ribosomal_uS17_bact/chlr"/>
</dbReference>
<evidence type="ECO:0000256" key="4">
    <source>
        <dbReference type="ARBA" id="ARBA00022980"/>
    </source>
</evidence>
<proteinExistence type="inferred from homology"/>
<name>A0A5Q2QEU3_9GAMM</name>
<gene>
    <name evidence="6 8" type="primary">rpsQ</name>
    <name evidence="8" type="ORF">GH975_09830</name>
</gene>
<dbReference type="GO" id="GO:0003735">
    <property type="term" value="F:structural constituent of ribosome"/>
    <property type="evidence" value="ECO:0007669"/>
    <property type="project" value="UniProtKB-UniRule"/>
</dbReference>
<dbReference type="InterPro" id="IPR012340">
    <property type="entry name" value="NA-bd_OB-fold"/>
</dbReference>
<keyword evidence="3 6" id="KW-0694">RNA-binding</keyword>
<evidence type="ECO:0000256" key="7">
    <source>
        <dbReference type="RuleBase" id="RU003872"/>
    </source>
</evidence>
<keyword evidence="2 6" id="KW-0699">rRNA-binding</keyword>
<sequence>MTEQTTARTLSGRVVSNKMDKTIVVMIERKVKHPLYGKIIKRSTKVHAHDENNDCNIGDLVTVVESRPLSKTKSFALVNIDERAVQV</sequence>
<comment type="similarity">
    <text evidence="1 6 7">Belongs to the universal ribosomal protein uS17 family.</text>
</comment>
<dbReference type="NCBIfam" id="TIGR03635">
    <property type="entry name" value="uS17_bact"/>
    <property type="match status" value="1"/>
</dbReference>
<comment type="subunit">
    <text evidence="6">Part of the 30S ribosomal subunit.</text>
</comment>
<comment type="function">
    <text evidence="6">One of the primary rRNA binding proteins, it binds specifically to the 5'-end of 16S ribosomal RNA.</text>
</comment>
<dbReference type="InterPro" id="IPR000266">
    <property type="entry name" value="Ribosomal_uS17"/>
</dbReference>
<dbReference type="Gene3D" id="2.40.50.140">
    <property type="entry name" value="Nucleic acid-binding proteins"/>
    <property type="match status" value="1"/>
</dbReference>